<keyword evidence="5 6" id="KW-0472">Membrane</keyword>
<comment type="subcellular location">
    <subcellularLocation>
        <location evidence="1">Membrane</location>
        <topology evidence="1">Multi-pass membrane protein</topology>
    </subcellularLocation>
</comment>
<dbReference type="InterPro" id="IPR000109">
    <property type="entry name" value="POT_fam"/>
</dbReference>
<evidence type="ECO:0000256" key="3">
    <source>
        <dbReference type="ARBA" id="ARBA00022692"/>
    </source>
</evidence>
<accession>A0AAV7F8W2</accession>
<evidence type="ECO:0000313" key="7">
    <source>
        <dbReference type="EMBL" id="KAG9457059.1"/>
    </source>
</evidence>
<organism evidence="7 8">
    <name type="scientific">Aristolochia fimbriata</name>
    <name type="common">White veined hardy Dutchman's pipe vine</name>
    <dbReference type="NCBI Taxonomy" id="158543"/>
    <lineage>
        <taxon>Eukaryota</taxon>
        <taxon>Viridiplantae</taxon>
        <taxon>Streptophyta</taxon>
        <taxon>Embryophyta</taxon>
        <taxon>Tracheophyta</taxon>
        <taxon>Spermatophyta</taxon>
        <taxon>Magnoliopsida</taxon>
        <taxon>Magnoliidae</taxon>
        <taxon>Piperales</taxon>
        <taxon>Aristolochiaceae</taxon>
        <taxon>Aristolochia</taxon>
    </lineage>
</organism>
<feature type="transmembrane region" description="Helical" evidence="6">
    <location>
        <begin position="399"/>
        <end position="417"/>
    </location>
</feature>
<feature type="transmembrane region" description="Helical" evidence="6">
    <location>
        <begin position="135"/>
        <end position="156"/>
    </location>
</feature>
<dbReference type="Gene3D" id="1.20.1250.20">
    <property type="entry name" value="MFS general substrate transporter like domains"/>
    <property type="match status" value="1"/>
</dbReference>
<feature type="transmembrane region" description="Helical" evidence="6">
    <location>
        <begin position="79"/>
        <end position="96"/>
    </location>
</feature>
<dbReference type="PROSITE" id="PS01022">
    <property type="entry name" value="PTR2_1"/>
    <property type="match status" value="1"/>
</dbReference>
<dbReference type="AlphaFoldDB" id="A0AAV7F8W2"/>
<evidence type="ECO:0000256" key="2">
    <source>
        <dbReference type="ARBA" id="ARBA00005982"/>
    </source>
</evidence>
<evidence type="ECO:0000256" key="1">
    <source>
        <dbReference type="ARBA" id="ARBA00004141"/>
    </source>
</evidence>
<dbReference type="Proteomes" id="UP000825729">
    <property type="component" value="Unassembled WGS sequence"/>
</dbReference>
<dbReference type="InterPro" id="IPR036259">
    <property type="entry name" value="MFS_trans_sf"/>
</dbReference>
<proteinExistence type="inferred from homology"/>
<sequence>MKDSQKAPLLNSAIDGGKKGGWKPAIYIISKLCFLRQTSSLRTFLHHCVRRPLILKSLTTDDSFFTKFFSAVVEVLERLAFFGITANLIIYLTNILQDTTVTAAKEINLWSGISTFLCLFGAFMADSYLGRYQTVLLSSLVYISGLLVITLSVNVIPFQFRKPVLLLALYLVAIGQGGHRPSVQALGADQFDEKTGEDRKSKSSFFNWWFFGVCGAAAAAALAIVNIQDHVGWTVGFGIAAIAMVLSLCVFLLGQRFYWCQPLKGSPLTLVAQVFVAAARKRNLKSAADDAPQHRLFTSEEAEPAAGTRRSVVLTHQWKFLNKAAEVDEEDAQAARKNDWRLCSVTQVEEVKLLLRLVPIWLSCFMYGVALAQGTTFFVKQCSNMDTHISSFRLSPASIRVSASMMILILVPIYDRILVPALRKMTGIPAGITPLKRIGVGIVVSIVALTVAALVESRRLKIAEEYGLSHLPNATVPMRVWWIVPQYVLFAVSDVFAFIGIQEFFYDQMPEGMRSLGSVASLTLIGVGNLLSSLIISVVHHFYPQWLDNNLNQAHLDYFYLLLAGLSSVWLILYLYLSKCFVYKQNEGTHL</sequence>
<evidence type="ECO:0008006" key="9">
    <source>
        <dbReference type="Google" id="ProtNLM"/>
    </source>
</evidence>
<feature type="transmembrane region" description="Helical" evidence="6">
    <location>
        <begin position="480"/>
        <end position="501"/>
    </location>
</feature>
<feature type="transmembrane region" description="Helical" evidence="6">
    <location>
        <begin position="208"/>
        <end position="227"/>
    </location>
</feature>
<feature type="transmembrane region" description="Helical" evidence="6">
    <location>
        <begin position="558"/>
        <end position="577"/>
    </location>
</feature>
<dbReference type="SUPFAM" id="SSF103473">
    <property type="entry name" value="MFS general substrate transporter"/>
    <property type="match status" value="1"/>
</dbReference>
<dbReference type="GO" id="GO:0022857">
    <property type="term" value="F:transmembrane transporter activity"/>
    <property type="evidence" value="ECO:0007669"/>
    <property type="project" value="InterPro"/>
</dbReference>
<feature type="transmembrane region" description="Helical" evidence="6">
    <location>
        <begin position="108"/>
        <end position="129"/>
    </location>
</feature>
<gene>
    <name evidence="7" type="ORF">H6P81_001567</name>
</gene>
<dbReference type="GO" id="GO:0006857">
    <property type="term" value="P:oligopeptide transport"/>
    <property type="evidence" value="ECO:0007669"/>
    <property type="project" value="InterPro"/>
</dbReference>
<evidence type="ECO:0000313" key="8">
    <source>
        <dbReference type="Proteomes" id="UP000825729"/>
    </source>
</evidence>
<feature type="transmembrane region" description="Helical" evidence="6">
    <location>
        <begin position="438"/>
        <end position="455"/>
    </location>
</feature>
<feature type="transmembrane region" description="Helical" evidence="6">
    <location>
        <begin position="360"/>
        <end position="379"/>
    </location>
</feature>
<evidence type="ECO:0000256" key="6">
    <source>
        <dbReference type="SAM" id="Phobius"/>
    </source>
</evidence>
<keyword evidence="3 6" id="KW-0812">Transmembrane</keyword>
<dbReference type="Pfam" id="PF00854">
    <property type="entry name" value="PTR2"/>
    <property type="match status" value="1"/>
</dbReference>
<keyword evidence="8" id="KW-1185">Reference proteome</keyword>
<feature type="transmembrane region" description="Helical" evidence="6">
    <location>
        <begin position="233"/>
        <end position="254"/>
    </location>
</feature>
<dbReference type="PANTHER" id="PTHR11654">
    <property type="entry name" value="OLIGOPEPTIDE TRANSPORTER-RELATED"/>
    <property type="match status" value="1"/>
</dbReference>
<reference evidence="7 8" key="1">
    <citation type="submission" date="2021-07" db="EMBL/GenBank/DDBJ databases">
        <title>The Aristolochia fimbriata genome: insights into angiosperm evolution, floral development and chemical biosynthesis.</title>
        <authorList>
            <person name="Jiao Y."/>
        </authorList>
    </citation>
    <scope>NUCLEOTIDE SEQUENCE [LARGE SCALE GENOMIC DNA]</scope>
    <source>
        <strain evidence="7">IBCAS-2021</strain>
        <tissue evidence="7">Leaf</tissue>
    </source>
</reference>
<dbReference type="GO" id="GO:0016020">
    <property type="term" value="C:membrane"/>
    <property type="evidence" value="ECO:0007669"/>
    <property type="project" value="UniProtKB-SubCell"/>
</dbReference>
<evidence type="ECO:0000256" key="5">
    <source>
        <dbReference type="ARBA" id="ARBA00023136"/>
    </source>
</evidence>
<keyword evidence="4 6" id="KW-1133">Transmembrane helix</keyword>
<comment type="caution">
    <text evidence="7">The sequence shown here is derived from an EMBL/GenBank/DDBJ whole genome shotgun (WGS) entry which is preliminary data.</text>
</comment>
<protein>
    <recommendedName>
        <fullName evidence="9">NPF family transporter</fullName>
    </recommendedName>
</protein>
<feature type="transmembrane region" description="Helical" evidence="6">
    <location>
        <begin position="522"/>
        <end position="543"/>
    </location>
</feature>
<evidence type="ECO:0000256" key="4">
    <source>
        <dbReference type="ARBA" id="ARBA00022989"/>
    </source>
</evidence>
<dbReference type="EMBL" id="JAINDJ010000002">
    <property type="protein sequence ID" value="KAG9457059.1"/>
    <property type="molecule type" value="Genomic_DNA"/>
</dbReference>
<comment type="similarity">
    <text evidence="2">Belongs to the major facilitator superfamily. Proton-dependent oligopeptide transporter (POT/PTR) (TC 2.A.17) family.</text>
</comment>
<dbReference type="InterPro" id="IPR018456">
    <property type="entry name" value="PTR2_symporter_CS"/>
</dbReference>
<name>A0AAV7F8W2_ARIFI</name>